<dbReference type="PANTHER" id="PTHR11570">
    <property type="entry name" value="S-ADENOSYLMETHIONINE DECARBOXYLASE"/>
    <property type="match status" value="1"/>
</dbReference>
<gene>
    <name evidence="18" type="ORF">CCAE0312_LOCUS10203</name>
    <name evidence="19" type="ORF">CCAE0312_LOCUS10204</name>
</gene>
<feature type="chain" id="PRO_5042319852" description="S-adenosylmethionine decarboxylase beta chain" evidence="17">
    <location>
        <begin position="1"/>
        <end position="68"/>
    </location>
</feature>
<dbReference type="GO" id="GO:0008295">
    <property type="term" value="P:spermidine biosynthetic process"/>
    <property type="evidence" value="ECO:0007669"/>
    <property type="project" value="UniProtKB-KW"/>
</dbReference>
<sequence length="354" mass="39255">MQEIGAVGFEGPEKRLEVEFVKAPCRNPIPRGFRSYDRTFWKEFLKAAQCTILSDISNEFADAYLLSESSLFVFPTKIIIKTCGTTTLLKIVPQLLHEANNLGLRVASLQYSRSCFLFPEKQPFPHSSFEEEINYLNFFLDEGESRVLGPEGRVTRWHVYQWNLPGFACPKNCVEIMMFSLDPVAMKQFYIGEGVEVGTSGGAITTFQTGLESLLGENVIVDAYNFDPCGYSMNALINDVFFTVHITPEPNCSYVSFETNATPVQYSALIAGVLSIFKPSEFAVGITSNDHRILVSSVLESGDSTIGAGYLVVDLSSTWLSGSVEPHCDAPELSVPHRSWKLFDVVSSLADQIS</sequence>
<dbReference type="Gene3D" id="3.30.360.50">
    <property type="entry name" value="S-adenosylmethionine decarboxylase"/>
    <property type="match status" value="1"/>
</dbReference>
<evidence type="ECO:0000256" key="1">
    <source>
        <dbReference type="ARBA" id="ARBA00004911"/>
    </source>
</evidence>
<evidence type="ECO:0000256" key="14">
    <source>
        <dbReference type="PIRSR" id="PIRSR001355-2"/>
    </source>
</evidence>
<evidence type="ECO:0000256" key="6">
    <source>
        <dbReference type="ARBA" id="ARBA00023066"/>
    </source>
</evidence>
<keyword evidence="4 12" id="KW-0210">Decarboxylase</keyword>
<protein>
    <recommendedName>
        <fullName evidence="12">S-adenosylmethionine decarboxylase proenzyme</fullName>
        <ecNumber evidence="12">4.1.1.50</ecNumber>
    </recommendedName>
</protein>
<dbReference type="SUPFAM" id="SSF56276">
    <property type="entry name" value="S-adenosylmethionine decarboxylase"/>
    <property type="match status" value="1"/>
</dbReference>
<evidence type="ECO:0000256" key="10">
    <source>
        <dbReference type="ARBA" id="ARBA00023270"/>
    </source>
</evidence>
<keyword evidence="7 12" id="KW-0620">Polyamine biosynthesis</keyword>
<feature type="active site" description="Proton acceptor; for processing activity" evidence="13">
    <location>
        <position position="245"/>
    </location>
</feature>
<evidence type="ECO:0000256" key="13">
    <source>
        <dbReference type="PIRSR" id="PIRSR001355-1"/>
    </source>
</evidence>
<keyword evidence="8 12" id="KW-0865">Zymogen</keyword>
<evidence type="ECO:0000256" key="2">
    <source>
        <dbReference type="ARBA" id="ARBA00008466"/>
    </source>
</evidence>
<dbReference type="GO" id="GO:0006597">
    <property type="term" value="P:spermine biosynthetic process"/>
    <property type="evidence" value="ECO:0007669"/>
    <property type="project" value="InterPro"/>
</dbReference>
<keyword evidence="5 16" id="KW-0068">Autocatalytic cleavage</keyword>
<evidence type="ECO:0000256" key="12">
    <source>
        <dbReference type="PIRNR" id="PIRNR001355"/>
    </source>
</evidence>
<dbReference type="PANTHER" id="PTHR11570:SF0">
    <property type="entry name" value="S-ADENOSYLMETHIONINE DECARBOXYLASE PROENZYME"/>
    <property type="match status" value="1"/>
</dbReference>
<proteinExistence type="inferred from homology"/>
<accession>A0A6T6CWQ1</accession>
<keyword evidence="11 12" id="KW-0670">Pyruvate</keyword>
<dbReference type="Gene3D" id="3.60.90.10">
    <property type="entry name" value="S-adenosylmethionine decarboxylase"/>
    <property type="match status" value="1"/>
</dbReference>
<keyword evidence="9 12" id="KW-0456">Lyase</keyword>
<dbReference type="EMBL" id="HBGH01018356">
    <property type="protein sequence ID" value="CAD9238101.1"/>
    <property type="molecule type" value="Transcribed_RNA"/>
</dbReference>
<dbReference type="UniPathway" id="UPA00331">
    <property type="reaction ID" value="UER00451"/>
</dbReference>
<dbReference type="PROSITE" id="PS01336">
    <property type="entry name" value="ADOMETDC"/>
    <property type="match status" value="1"/>
</dbReference>
<feature type="site" description="Cleavage (non-hydrolytic); by autolysis" evidence="16">
    <location>
        <begin position="68"/>
        <end position="69"/>
    </location>
</feature>
<evidence type="ECO:0000256" key="3">
    <source>
        <dbReference type="ARBA" id="ARBA00022691"/>
    </source>
</evidence>
<dbReference type="GO" id="GO:0004014">
    <property type="term" value="F:adenosylmethionine decarboxylase activity"/>
    <property type="evidence" value="ECO:0007669"/>
    <property type="project" value="UniProtKB-EC"/>
</dbReference>
<dbReference type="InterPro" id="IPR018166">
    <property type="entry name" value="S-AdoMet_deCO2ase_CS"/>
</dbReference>
<dbReference type="EMBL" id="HBGH01018357">
    <property type="protein sequence ID" value="CAD9238102.1"/>
    <property type="molecule type" value="Transcribed_RNA"/>
</dbReference>
<evidence type="ECO:0000256" key="11">
    <source>
        <dbReference type="ARBA" id="ARBA00023317"/>
    </source>
</evidence>
<evidence type="ECO:0000256" key="16">
    <source>
        <dbReference type="PIRSR" id="PIRSR001355-4"/>
    </source>
</evidence>
<name>A0A6T6CWQ1_9RHOD</name>
<dbReference type="InterPro" id="IPR001985">
    <property type="entry name" value="S-AdoMet_decarboxylase_euk"/>
</dbReference>
<evidence type="ECO:0000256" key="9">
    <source>
        <dbReference type="ARBA" id="ARBA00023239"/>
    </source>
</evidence>
<dbReference type="InterPro" id="IPR048283">
    <property type="entry name" value="AdoMetDC-like"/>
</dbReference>
<feature type="binding site" evidence="14">
    <location>
        <position position="68"/>
    </location>
    <ligand>
        <name>substrate</name>
    </ligand>
</feature>
<dbReference type="Pfam" id="PF01536">
    <property type="entry name" value="SAM_decarbox"/>
    <property type="match status" value="1"/>
</dbReference>
<keyword evidence="10 12" id="KW-0704">Schiff base</keyword>
<dbReference type="EC" id="4.1.1.50" evidence="12"/>
<comment type="cofactor">
    <cofactor evidence="12">
        <name>pyruvate</name>
        <dbReference type="ChEBI" id="CHEBI:15361"/>
    </cofactor>
    <text evidence="12">Binds 1 pyruvoyl group covalently per subunit.</text>
</comment>
<feature type="chain" id="PRO_5042319851" description="S-adenosylmethionine decarboxylase alpha chain" evidence="17">
    <location>
        <begin position="69"/>
        <end position="354"/>
    </location>
</feature>
<comment type="catalytic activity">
    <reaction evidence="12">
        <text>S-adenosyl-L-methionine + H(+) = S-adenosyl 3-(methylsulfanyl)propylamine + CO2</text>
        <dbReference type="Rhea" id="RHEA:15981"/>
        <dbReference type="ChEBI" id="CHEBI:15378"/>
        <dbReference type="ChEBI" id="CHEBI:16526"/>
        <dbReference type="ChEBI" id="CHEBI:57443"/>
        <dbReference type="ChEBI" id="CHEBI:59789"/>
        <dbReference type="EC" id="4.1.1.50"/>
    </reaction>
</comment>
<evidence type="ECO:0000256" key="15">
    <source>
        <dbReference type="PIRSR" id="PIRSR001355-3"/>
    </source>
</evidence>
<evidence type="ECO:0000256" key="8">
    <source>
        <dbReference type="ARBA" id="ARBA00023145"/>
    </source>
</evidence>
<keyword evidence="6 12" id="KW-0745">Spermidine biosynthesis</keyword>
<keyword evidence="3 12" id="KW-0949">S-adenosyl-L-methionine</keyword>
<feature type="active site" description="Schiff-base intermediate with substrate; via pyruvic acid" evidence="13">
    <location>
        <position position="69"/>
    </location>
</feature>
<dbReference type="NCBIfam" id="TIGR00535">
    <property type="entry name" value="SAM_DCase"/>
    <property type="match status" value="1"/>
</dbReference>
<comment type="similarity">
    <text evidence="2 12">Belongs to the eukaryotic AdoMetDC family.</text>
</comment>
<reference evidence="19" key="1">
    <citation type="submission" date="2021-01" db="EMBL/GenBank/DDBJ databases">
        <authorList>
            <person name="Corre E."/>
            <person name="Pelletier E."/>
            <person name="Niang G."/>
            <person name="Scheremetjew M."/>
            <person name="Finn R."/>
            <person name="Kale V."/>
            <person name="Holt S."/>
            <person name="Cochrane G."/>
            <person name="Meng A."/>
            <person name="Brown T."/>
            <person name="Cohen L."/>
        </authorList>
    </citation>
    <scope>NUCLEOTIDE SEQUENCE</scope>
    <source>
        <strain evidence="19">SAG 36.94</strain>
    </source>
</reference>
<evidence type="ECO:0000256" key="5">
    <source>
        <dbReference type="ARBA" id="ARBA00022813"/>
    </source>
</evidence>
<feature type="binding site" evidence="14">
    <location>
        <position position="249"/>
    </location>
    <ligand>
        <name>substrate</name>
    </ligand>
</feature>
<feature type="active site" description="Proton acceptor; for processing activity" evidence="13">
    <location>
        <position position="232"/>
    </location>
</feature>
<dbReference type="InterPro" id="IPR016067">
    <property type="entry name" value="S-AdoMet_deCO2ase_core"/>
</dbReference>
<comment type="pathway">
    <text evidence="1 12">Amine and polyamine biosynthesis; S-adenosylmethioninamine biosynthesis; S-adenosylmethioninamine from S-adenosyl-L-methionine: step 1/1.</text>
</comment>
<evidence type="ECO:0000256" key="4">
    <source>
        <dbReference type="ARBA" id="ARBA00022793"/>
    </source>
</evidence>
<feature type="modified residue" description="Pyruvic acid (Ser); by autocatalysis" evidence="15">
    <location>
        <position position="69"/>
    </location>
</feature>
<dbReference type="AlphaFoldDB" id="A0A6T6CWQ1"/>
<evidence type="ECO:0000313" key="18">
    <source>
        <dbReference type="EMBL" id="CAD9238101.1"/>
    </source>
</evidence>
<dbReference type="GO" id="GO:0005829">
    <property type="term" value="C:cytosol"/>
    <property type="evidence" value="ECO:0007669"/>
    <property type="project" value="TreeGrafter"/>
</dbReference>
<evidence type="ECO:0000256" key="17">
    <source>
        <dbReference type="PIRSR" id="PIRSR001355-5"/>
    </source>
</evidence>
<dbReference type="PIRSF" id="PIRSF001355">
    <property type="entry name" value="S-AdenosylMet_decarboxylase"/>
    <property type="match status" value="1"/>
</dbReference>
<feature type="binding site" evidence="14">
    <location>
        <position position="9"/>
    </location>
    <ligand>
        <name>substrate</name>
    </ligand>
</feature>
<feature type="binding site" evidence="14">
    <location>
        <position position="226"/>
    </location>
    <ligand>
        <name>substrate</name>
    </ligand>
</feature>
<evidence type="ECO:0000313" key="19">
    <source>
        <dbReference type="EMBL" id="CAD9238102.1"/>
    </source>
</evidence>
<evidence type="ECO:0000256" key="7">
    <source>
        <dbReference type="ARBA" id="ARBA00023115"/>
    </source>
</evidence>
<feature type="active site" description="Proton donor; for catalytic activity" evidence="13">
    <location>
        <position position="83"/>
    </location>
</feature>
<organism evidence="19">
    <name type="scientific">Compsopogon caeruleus</name>
    <dbReference type="NCBI Taxonomy" id="31354"/>
    <lineage>
        <taxon>Eukaryota</taxon>
        <taxon>Rhodophyta</taxon>
        <taxon>Compsopogonophyceae</taxon>
        <taxon>Compsopogonales</taxon>
        <taxon>Compsopogonaceae</taxon>
        <taxon>Compsopogon</taxon>
    </lineage>
</organism>